<dbReference type="GO" id="GO:0006520">
    <property type="term" value="P:amino acid metabolic process"/>
    <property type="evidence" value="ECO:0007669"/>
    <property type="project" value="InterPro"/>
</dbReference>
<feature type="domain" description="Aminotransferase class I/classII large" evidence="7">
    <location>
        <begin position="40"/>
        <end position="384"/>
    </location>
</feature>
<proteinExistence type="inferred from homology"/>
<dbReference type="EC" id="2.6.1.-" evidence="6"/>
<dbReference type="eggNOG" id="COG0436">
    <property type="taxonomic scope" value="Bacteria"/>
</dbReference>
<reference evidence="9" key="1">
    <citation type="journal article" date="2014" name="Sci. Data">
        <title>Genomes of diverse isolates of the marine cyanobacterium Prochlorococcus.</title>
        <authorList>
            <person name="Biller S."/>
            <person name="Berube P."/>
            <person name="Thompson J."/>
            <person name="Kelly L."/>
            <person name="Roggensack S."/>
            <person name="Awad L."/>
            <person name="Roache-Johnson K."/>
            <person name="Ding H."/>
            <person name="Giovannoni S.J."/>
            <person name="Moore L.R."/>
            <person name="Chisholm S.W."/>
        </authorList>
    </citation>
    <scope>NUCLEOTIDE SEQUENCE [LARGE SCALE GENOMIC DNA]</scope>
    <source>
        <strain evidence="9">GP2</strain>
    </source>
</reference>
<keyword evidence="4 6" id="KW-0808">Transferase</keyword>
<dbReference type="Gene3D" id="3.40.640.10">
    <property type="entry name" value="Type I PLP-dependent aspartate aminotransferase-like (Major domain)"/>
    <property type="match status" value="1"/>
</dbReference>
<evidence type="ECO:0000256" key="2">
    <source>
        <dbReference type="ARBA" id="ARBA00007441"/>
    </source>
</evidence>
<name>A0A0A1ZGK7_PROMR</name>
<evidence type="ECO:0000256" key="6">
    <source>
        <dbReference type="RuleBase" id="RU000481"/>
    </source>
</evidence>
<dbReference type="InterPro" id="IPR015422">
    <property type="entry name" value="PyrdxlP-dep_Trfase_small"/>
</dbReference>
<evidence type="ECO:0000259" key="7">
    <source>
        <dbReference type="Pfam" id="PF00155"/>
    </source>
</evidence>
<comment type="cofactor">
    <cofactor evidence="1 6">
        <name>pyridoxal 5'-phosphate</name>
        <dbReference type="ChEBI" id="CHEBI:597326"/>
    </cofactor>
</comment>
<dbReference type="GO" id="GO:0008483">
    <property type="term" value="F:transaminase activity"/>
    <property type="evidence" value="ECO:0007669"/>
    <property type="project" value="UniProtKB-KW"/>
</dbReference>
<comment type="caution">
    <text evidence="8">The sequence shown here is derived from an EMBL/GenBank/DDBJ whole genome shotgun (WGS) entry which is preliminary data.</text>
</comment>
<dbReference type="Pfam" id="PF00155">
    <property type="entry name" value="Aminotran_1_2"/>
    <property type="match status" value="1"/>
</dbReference>
<dbReference type="FunFam" id="3.40.640.10:FF:000033">
    <property type="entry name" value="Aspartate aminotransferase"/>
    <property type="match status" value="1"/>
</dbReference>
<evidence type="ECO:0000256" key="1">
    <source>
        <dbReference type="ARBA" id="ARBA00001933"/>
    </source>
</evidence>
<dbReference type="InterPro" id="IPR050596">
    <property type="entry name" value="AspAT/PAT-like"/>
</dbReference>
<dbReference type="InterPro" id="IPR015424">
    <property type="entry name" value="PyrdxlP-dep_Trfase"/>
</dbReference>
<dbReference type="SUPFAM" id="SSF53383">
    <property type="entry name" value="PLP-dependent transferases"/>
    <property type="match status" value="1"/>
</dbReference>
<dbReference type="EMBL" id="JNAH01000004">
    <property type="protein sequence ID" value="KGF87666.1"/>
    <property type="molecule type" value="Genomic_DNA"/>
</dbReference>
<dbReference type="GO" id="GO:0030170">
    <property type="term" value="F:pyridoxal phosphate binding"/>
    <property type="evidence" value="ECO:0007669"/>
    <property type="project" value="InterPro"/>
</dbReference>
<dbReference type="InterPro" id="IPR004838">
    <property type="entry name" value="NHTrfase_class1_PyrdxlP-BS"/>
</dbReference>
<evidence type="ECO:0000313" key="9">
    <source>
        <dbReference type="Proteomes" id="UP000030598"/>
    </source>
</evidence>
<dbReference type="PRINTS" id="PR00753">
    <property type="entry name" value="ACCSYNTHASE"/>
</dbReference>
<dbReference type="CDD" id="cd00609">
    <property type="entry name" value="AAT_like"/>
    <property type="match status" value="1"/>
</dbReference>
<protein>
    <recommendedName>
        <fullName evidence="6">Aminotransferase</fullName>
        <ecNumber evidence="6">2.6.1.-</ecNumber>
    </recommendedName>
</protein>
<dbReference type="STRING" id="59925.EU91_0698"/>
<comment type="similarity">
    <text evidence="2 6">Belongs to the class-I pyridoxal-phosphate-dependent aminotransferase family.</text>
</comment>
<sequence length="398" mass="44158">MKSDKSMSKVNLSDRALSIEPSLTLQISAKANQLSAEGVDICNLSAGEPDFDAPKEVIEATSKAIFNGFTKYGPAAGNLDLRKAIANKLQIQNDLNYEFENVMVTNGAKQAIYNLFQVFLNTGDEVIIPSPYWLSYPQMVRLAGGKPIFTNSSAEDGFKINMEDLKSKISSKTKFIIINSPNNPTGRVMSKEELLQIADLARENPNINILSDEIYELILKKEFKHYSLSSLANDLKDRIFIINGFAKGWAMTGWRIGYLVGPKDVIKASSALQSQSTSNVCSFVQKGALEALKINNEFFSMINSHYDQRRRLLYEGLNNINGIYIEEPNGAFYAFPKLPNSSITSVDFCNKALQDYGLVVVPGKAFGADQCIRISCAASEIKIKDGLQRLEKAISEYY</sequence>
<keyword evidence="5" id="KW-0663">Pyridoxal phosphate</keyword>
<evidence type="ECO:0000313" key="8">
    <source>
        <dbReference type="EMBL" id="KGF87666.1"/>
    </source>
</evidence>
<dbReference type="PANTHER" id="PTHR46383:SF1">
    <property type="entry name" value="ASPARTATE AMINOTRANSFERASE"/>
    <property type="match status" value="1"/>
</dbReference>
<evidence type="ECO:0000256" key="4">
    <source>
        <dbReference type="ARBA" id="ARBA00022679"/>
    </source>
</evidence>
<dbReference type="PANTHER" id="PTHR46383">
    <property type="entry name" value="ASPARTATE AMINOTRANSFERASE"/>
    <property type="match status" value="1"/>
</dbReference>
<evidence type="ECO:0000256" key="3">
    <source>
        <dbReference type="ARBA" id="ARBA00022576"/>
    </source>
</evidence>
<accession>A0A0A1ZGK7</accession>
<dbReference type="Proteomes" id="UP000030598">
    <property type="component" value="Unassembled WGS sequence"/>
</dbReference>
<dbReference type="InterPro" id="IPR015421">
    <property type="entry name" value="PyrdxlP-dep_Trfase_major"/>
</dbReference>
<dbReference type="AlphaFoldDB" id="A0A0A1ZGK7"/>
<gene>
    <name evidence="8" type="ORF">EU91_0698</name>
</gene>
<dbReference type="InterPro" id="IPR004839">
    <property type="entry name" value="Aminotransferase_I/II_large"/>
</dbReference>
<keyword evidence="3 6" id="KW-0032">Aminotransferase</keyword>
<dbReference type="PROSITE" id="PS00105">
    <property type="entry name" value="AA_TRANSFER_CLASS_1"/>
    <property type="match status" value="1"/>
</dbReference>
<dbReference type="Gene3D" id="3.90.1150.10">
    <property type="entry name" value="Aspartate Aminotransferase, domain 1"/>
    <property type="match status" value="1"/>
</dbReference>
<evidence type="ECO:0000256" key="5">
    <source>
        <dbReference type="ARBA" id="ARBA00022898"/>
    </source>
</evidence>
<organism evidence="8 9">
    <name type="scientific">Prochlorococcus marinus str. GP2</name>
    <dbReference type="NCBI Taxonomy" id="59925"/>
    <lineage>
        <taxon>Bacteria</taxon>
        <taxon>Bacillati</taxon>
        <taxon>Cyanobacteriota</taxon>
        <taxon>Cyanophyceae</taxon>
        <taxon>Synechococcales</taxon>
        <taxon>Prochlorococcaceae</taxon>
        <taxon>Prochlorococcus</taxon>
    </lineage>
</organism>